<dbReference type="Proteomes" id="UP000235145">
    <property type="component" value="Unassembled WGS sequence"/>
</dbReference>
<dbReference type="InterPro" id="IPR045249">
    <property type="entry name" value="HARBI1-like"/>
</dbReference>
<keyword evidence="5" id="KW-0479">Metal-binding</keyword>
<organism evidence="9 10">
    <name type="scientific">Lactuca sativa</name>
    <name type="common">Garden lettuce</name>
    <dbReference type="NCBI Taxonomy" id="4236"/>
    <lineage>
        <taxon>Eukaryota</taxon>
        <taxon>Viridiplantae</taxon>
        <taxon>Streptophyta</taxon>
        <taxon>Embryophyta</taxon>
        <taxon>Tracheophyta</taxon>
        <taxon>Spermatophyta</taxon>
        <taxon>Magnoliopsida</taxon>
        <taxon>eudicotyledons</taxon>
        <taxon>Gunneridae</taxon>
        <taxon>Pentapetalae</taxon>
        <taxon>asterids</taxon>
        <taxon>campanulids</taxon>
        <taxon>Asterales</taxon>
        <taxon>Asteraceae</taxon>
        <taxon>Cichorioideae</taxon>
        <taxon>Cichorieae</taxon>
        <taxon>Lactucinae</taxon>
        <taxon>Lactuca</taxon>
    </lineage>
</organism>
<protein>
    <recommendedName>
        <fullName evidence="8">DDE Tnp4 domain-containing protein</fullName>
    </recommendedName>
</protein>
<dbReference type="GO" id="GO:0046872">
    <property type="term" value="F:metal ion binding"/>
    <property type="evidence" value="ECO:0007669"/>
    <property type="project" value="UniProtKB-KW"/>
</dbReference>
<sequence length="336" mass="38910">MRKDYNIWKSLKIRETDLGWTEKKHYTIYENMDVKRIRKKQHSLDLQEACDQIFWDTVASGADCVAPSMDPSTLNVMPHMKRKNIESAGSVMFKGFMTQQNAIQKRTLKLLESDTSTVNQSHDFSISVVVGLINRLVDDGIMTNGSELWCFAMSLFEVPIKRELYLTLPNDAVCVLHLDLLGGNDLHMTRVYYLVDKCYPYRNGYMVPYSKTSYHQSQFQIEHLTNMQEAFNRSHSLLRNCIKRSFGILKSRWKILNGMPNFSVQTQIDIIMATLLCITDDMFFNFVAKHPDCVPTDELHDVRGSDTSSEDFYEGSNNMKCVRNDIATFIWNARCR</sequence>
<dbReference type="Pfam" id="PF13359">
    <property type="entry name" value="DDE_Tnp_4"/>
    <property type="match status" value="1"/>
</dbReference>
<accession>A0A9R1X6Y0</accession>
<keyword evidence="6" id="KW-0378">Hydrolase</keyword>
<dbReference type="GO" id="GO:0004518">
    <property type="term" value="F:nuclease activity"/>
    <property type="evidence" value="ECO:0007669"/>
    <property type="project" value="UniProtKB-KW"/>
</dbReference>
<comment type="caution">
    <text evidence="9">The sequence shown here is derived from an EMBL/GenBank/DDBJ whole genome shotgun (WGS) entry which is preliminary data.</text>
</comment>
<keyword evidence="4" id="KW-0540">Nuclease</keyword>
<evidence type="ECO:0000259" key="8">
    <source>
        <dbReference type="Pfam" id="PF13359"/>
    </source>
</evidence>
<feature type="domain" description="DDE Tnp4" evidence="8">
    <location>
        <begin position="190"/>
        <end position="275"/>
    </location>
</feature>
<gene>
    <name evidence="9" type="ORF">LSAT_V11C600319420</name>
</gene>
<keyword evidence="10" id="KW-1185">Reference proteome</keyword>
<dbReference type="EMBL" id="NBSK02000006">
    <property type="protein sequence ID" value="KAJ0200994.1"/>
    <property type="molecule type" value="Genomic_DNA"/>
</dbReference>
<evidence type="ECO:0000256" key="3">
    <source>
        <dbReference type="ARBA" id="ARBA00006958"/>
    </source>
</evidence>
<proteinExistence type="inferred from homology"/>
<dbReference type="InterPro" id="IPR027806">
    <property type="entry name" value="HARBI1_dom"/>
</dbReference>
<dbReference type="PANTHER" id="PTHR22930:SF228">
    <property type="entry name" value="PROTEIN ALP1-LIKE"/>
    <property type="match status" value="1"/>
</dbReference>
<reference evidence="9 10" key="1">
    <citation type="journal article" date="2017" name="Nat. Commun.">
        <title>Genome assembly with in vitro proximity ligation data and whole-genome triplication in lettuce.</title>
        <authorList>
            <person name="Reyes-Chin-Wo S."/>
            <person name="Wang Z."/>
            <person name="Yang X."/>
            <person name="Kozik A."/>
            <person name="Arikit S."/>
            <person name="Song C."/>
            <person name="Xia L."/>
            <person name="Froenicke L."/>
            <person name="Lavelle D.O."/>
            <person name="Truco M.J."/>
            <person name="Xia R."/>
            <person name="Zhu S."/>
            <person name="Xu C."/>
            <person name="Xu H."/>
            <person name="Xu X."/>
            <person name="Cox K."/>
            <person name="Korf I."/>
            <person name="Meyers B.C."/>
            <person name="Michelmore R.W."/>
        </authorList>
    </citation>
    <scope>NUCLEOTIDE SEQUENCE [LARGE SCALE GENOMIC DNA]</scope>
    <source>
        <strain evidence="10">cv. Salinas</strain>
        <tissue evidence="9">Seedlings</tissue>
    </source>
</reference>
<evidence type="ECO:0000256" key="5">
    <source>
        <dbReference type="ARBA" id="ARBA00022723"/>
    </source>
</evidence>
<evidence type="ECO:0000313" key="10">
    <source>
        <dbReference type="Proteomes" id="UP000235145"/>
    </source>
</evidence>
<dbReference type="PANTHER" id="PTHR22930">
    <property type="match status" value="1"/>
</dbReference>
<evidence type="ECO:0000256" key="6">
    <source>
        <dbReference type="ARBA" id="ARBA00022801"/>
    </source>
</evidence>
<evidence type="ECO:0000256" key="1">
    <source>
        <dbReference type="ARBA" id="ARBA00001968"/>
    </source>
</evidence>
<name>A0A9R1X6Y0_LACSA</name>
<evidence type="ECO:0000256" key="4">
    <source>
        <dbReference type="ARBA" id="ARBA00022722"/>
    </source>
</evidence>
<comment type="similarity">
    <text evidence="3">Belongs to the HARBI1 family.</text>
</comment>
<dbReference type="AlphaFoldDB" id="A0A9R1X6Y0"/>
<evidence type="ECO:0000256" key="7">
    <source>
        <dbReference type="ARBA" id="ARBA00023242"/>
    </source>
</evidence>
<evidence type="ECO:0000313" key="9">
    <source>
        <dbReference type="EMBL" id="KAJ0200994.1"/>
    </source>
</evidence>
<dbReference type="GO" id="GO:0005634">
    <property type="term" value="C:nucleus"/>
    <property type="evidence" value="ECO:0007669"/>
    <property type="project" value="UniProtKB-SubCell"/>
</dbReference>
<comment type="cofactor">
    <cofactor evidence="1">
        <name>a divalent metal cation</name>
        <dbReference type="ChEBI" id="CHEBI:60240"/>
    </cofactor>
</comment>
<keyword evidence="7" id="KW-0539">Nucleus</keyword>
<dbReference type="GO" id="GO:0016787">
    <property type="term" value="F:hydrolase activity"/>
    <property type="evidence" value="ECO:0007669"/>
    <property type="project" value="UniProtKB-KW"/>
</dbReference>
<comment type="subcellular location">
    <subcellularLocation>
        <location evidence="2">Nucleus</location>
    </subcellularLocation>
</comment>
<evidence type="ECO:0000256" key="2">
    <source>
        <dbReference type="ARBA" id="ARBA00004123"/>
    </source>
</evidence>